<gene>
    <name evidence="4" type="ORF">VA7868_00932</name>
</gene>
<dbReference type="RefSeq" id="WP_073602676.1">
    <property type="nucleotide sequence ID" value="NZ_FQXZ01000007.1"/>
</dbReference>
<protein>
    <submittedName>
        <fullName evidence="4">Dinitrogenase iron-molybdenum cofactor</fullName>
    </submittedName>
</protein>
<keyword evidence="5" id="KW-1185">Reference proteome</keyword>
<evidence type="ECO:0000313" key="5">
    <source>
        <dbReference type="Proteomes" id="UP000184608"/>
    </source>
</evidence>
<evidence type="ECO:0000313" key="4">
    <source>
        <dbReference type="EMBL" id="SHH92672.1"/>
    </source>
</evidence>
<dbReference type="Proteomes" id="UP000184608">
    <property type="component" value="Unassembled WGS sequence"/>
</dbReference>
<dbReference type="InterPro" id="IPR034169">
    <property type="entry name" value="NifX-like"/>
</dbReference>
<dbReference type="EMBL" id="FQXZ01000007">
    <property type="protein sequence ID" value="SHH92672.1"/>
    <property type="molecule type" value="Genomic_DNA"/>
</dbReference>
<comment type="similarity">
    <text evidence="1">Belongs to the NifX/NifY family.</text>
</comment>
<accession>A0A1M5WZ99</accession>
<evidence type="ECO:0000256" key="2">
    <source>
        <dbReference type="ARBA" id="ARBA00023231"/>
    </source>
</evidence>
<dbReference type="PANTHER" id="PTHR33937:SF1">
    <property type="entry name" value="IRON-MOLIBDENUM COFACTOR PROCESSING PROTEIN"/>
    <property type="match status" value="1"/>
</dbReference>
<organism evidence="4 5">
    <name type="scientific">Vibrio aerogenes CECT 7868</name>
    <dbReference type="NCBI Taxonomy" id="1216006"/>
    <lineage>
        <taxon>Bacteria</taxon>
        <taxon>Pseudomonadati</taxon>
        <taxon>Pseudomonadota</taxon>
        <taxon>Gammaproteobacteria</taxon>
        <taxon>Vibrionales</taxon>
        <taxon>Vibrionaceae</taxon>
        <taxon>Vibrio</taxon>
    </lineage>
</organism>
<name>A0A1M5WZ99_9VIBR</name>
<dbReference type="OrthoDB" id="9797941at2"/>
<sequence>MKISERKLHVEPRPAEEDFTVKVAFATHDRQSVDQHFGSCKSMLVYGVNAQEWHLLEAIEYADLSADTHNKLPTRISDLTGCAAVFCNACGASAIRQLLEKNIHPVKVTEGREIHDLLVTVRDELSGEPGGWLARAMKRKAQEDESGLKKAQRLSQLIDEEW</sequence>
<dbReference type="SUPFAM" id="SSF53146">
    <property type="entry name" value="Nitrogenase accessory factor-like"/>
    <property type="match status" value="1"/>
</dbReference>
<dbReference type="Gene3D" id="3.30.420.130">
    <property type="entry name" value="Dinitrogenase iron-molybdenum cofactor biosynthesis domain"/>
    <property type="match status" value="1"/>
</dbReference>
<dbReference type="InterPro" id="IPR036105">
    <property type="entry name" value="DiNase_FeMo-co_biosyn_sf"/>
</dbReference>
<dbReference type="Pfam" id="PF02579">
    <property type="entry name" value="Nitro_FeMo-Co"/>
    <property type="match status" value="1"/>
</dbReference>
<dbReference type="STRING" id="1216006.VA7868_00932"/>
<dbReference type="PANTHER" id="PTHR33937">
    <property type="entry name" value="IRON-MOLYBDENUM PROTEIN-RELATED-RELATED"/>
    <property type="match status" value="1"/>
</dbReference>
<proteinExistence type="inferred from homology"/>
<dbReference type="InterPro" id="IPR003731">
    <property type="entry name" value="Di-Nase_FeMo-co_biosynth"/>
</dbReference>
<reference evidence="4 5" key="1">
    <citation type="submission" date="2016-11" db="EMBL/GenBank/DDBJ databases">
        <authorList>
            <person name="Jaros S."/>
            <person name="Januszkiewicz K."/>
            <person name="Wedrychowicz H."/>
        </authorList>
    </citation>
    <scope>NUCLEOTIDE SEQUENCE [LARGE SCALE GENOMIC DNA]</scope>
    <source>
        <strain evidence="4 5">CECT 7868</strain>
    </source>
</reference>
<feature type="domain" description="Dinitrogenase iron-molybdenum cofactor biosynthesis" evidence="3">
    <location>
        <begin position="31"/>
        <end position="119"/>
    </location>
</feature>
<evidence type="ECO:0000256" key="1">
    <source>
        <dbReference type="ARBA" id="ARBA00010285"/>
    </source>
</evidence>
<keyword evidence="2" id="KW-0535">Nitrogen fixation</keyword>
<dbReference type="InterPro" id="IPR051840">
    <property type="entry name" value="NifX/NifY_domain"/>
</dbReference>
<evidence type="ECO:0000259" key="3">
    <source>
        <dbReference type="Pfam" id="PF02579"/>
    </source>
</evidence>
<dbReference type="AlphaFoldDB" id="A0A1M5WZ99"/>
<dbReference type="CDD" id="cd00853">
    <property type="entry name" value="NifX"/>
    <property type="match status" value="1"/>
</dbReference>